<evidence type="ECO:0000256" key="6">
    <source>
        <dbReference type="ARBA" id="ARBA00022729"/>
    </source>
</evidence>
<accession>A0AAW9RHC4</accession>
<keyword evidence="8 10" id="KW-0653">Protein transport</keyword>
<name>A0AAW9RHC4_9GAMM</name>
<keyword evidence="12" id="KW-0449">Lipoprotein</keyword>
<dbReference type="Gene3D" id="2.50.20.10">
    <property type="entry name" value="Lipoprotein localisation LolA/LolB/LppX"/>
    <property type="match status" value="1"/>
</dbReference>
<evidence type="ECO:0000256" key="11">
    <source>
        <dbReference type="SAM" id="MobiDB-lite"/>
    </source>
</evidence>
<dbReference type="CDD" id="cd16325">
    <property type="entry name" value="LolA"/>
    <property type="match status" value="1"/>
</dbReference>
<dbReference type="SUPFAM" id="SSF89392">
    <property type="entry name" value="Prokaryotic lipoproteins and lipoprotein localization factors"/>
    <property type="match status" value="1"/>
</dbReference>
<feature type="region of interest" description="Disordered" evidence="11">
    <location>
        <begin position="1"/>
        <end position="23"/>
    </location>
</feature>
<proteinExistence type="inferred from homology"/>
<dbReference type="EMBL" id="JAZHOG010000007">
    <property type="protein sequence ID" value="MEJ8568260.1"/>
    <property type="molecule type" value="Genomic_DNA"/>
</dbReference>
<evidence type="ECO:0000256" key="5">
    <source>
        <dbReference type="ARBA" id="ARBA00022448"/>
    </source>
</evidence>
<evidence type="ECO:0000256" key="8">
    <source>
        <dbReference type="ARBA" id="ARBA00022927"/>
    </source>
</evidence>
<comment type="caution">
    <text evidence="12">The sequence shown here is derived from an EMBL/GenBank/DDBJ whole genome shotgun (WGS) entry which is preliminary data.</text>
</comment>
<comment type="subunit">
    <text evidence="3 10">Monomer.</text>
</comment>
<keyword evidence="13" id="KW-1185">Reference proteome</keyword>
<keyword evidence="9 10" id="KW-0143">Chaperone</keyword>
<feature type="compositionally biased region" description="Polar residues" evidence="11">
    <location>
        <begin position="1"/>
        <end position="15"/>
    </location>
</feature>
<evidence type="ECO:0000256" key="7">
    <source>
        <dbReference type="ARBA" id="ARBA00022764"/>
    </source>
</evidence>
<dbReference type="GO" id="GO:0030288">
    <property type="term" value="C:outer membrane-bounded periplasmic space"/>
    <property type="evidence" value="ECO:0007669"/>
    <property type="project" value="TreeGrafter"/>
</dbReference>
<comment type="function">
    <text evidence="10">Participates in the translocation of lipoproteins from the inner membrane to the outer membrane. Only forms a complex with a lipoprotein if the residue after the N-terminal Cys is not an aspartate (The Asp acts as a targeting signal to indicate that the lipoprotein should stay in the inner membrane).</text>
</comment>
<evidence type="ECO:0000313" key="12">
    <source>
        <dbReference type="EMBL" id="MEJ8568260.1"/>
    </source>
</evidence>
<comment type="subcellular location">
    <subcellularLocation>
        <location evidence="1 10">Periplasm</location>
    </subcellularLocation>
</comment>
<dbReference type="HAMAP" id="MF_00240">
    <property type="entry name" value="LolA"/>
    <property type="match status" value="1"/>
</dbReference>
<dbReference type="GO" id="GO:0044874">
    <property type="term" value="P:lipoprotein localization to outer membrane"/>
    <property type="evidence" value="ECO:0007669"/>
    <property type="project" value="UniProtKB-UniRule"/>
</dbReference>
<gene>
    <name evidence="10" type="primary">lolA</name>
    <name evidence="12" type="ORF">V3330_11540</name>
</gene>
<feature type="region of interest" description="Disordered" evidence="11">
    <location>
        <begin position="227"/>
        <end position="248"/>
    </location>
</feature>
<comment type="similarity">
    <text evidence="2 10">Belongs to the LolA family.</text>
</comment>
<dbReference type="AlphaFoldDB" id="A0AAW9RHC4"/>
<evidence type="ECO:0000256" key="1">
    <source>
        <dbReference type="ARBA" id="ARBA00004418"/>
    </source>
</evidence>
<keyword evidence="7 10" id="KW-0574">Periplasm</keyword>
<evidence type="ECO:0000256" key="4">
    <source>
        <dbReference type="ARBA" id="ARBA00014035"/>
    </source>
</evidence>
<dbReference type="PANTHER" id="PTHR35869:SF1">
    <property type="entry name" value="OUTER-MEMBRANE LIPOPROTEIN CARRIER PROTEIN"/>
    <property type="match status" value="1"/>
</dbReference>
<sequence>MTQAGVYQRTISRNQPSPPGRVGMGARLRAARTVLFVCMLLPGLAPGLAMAQVETPGRQQLERLAQDLETFEARFEQQVIGTDGAIADASEGRLWLAQPHFFRWEYGGDFPEVVVADGRHIWIHDVELEQVTVKPQSTAAADSPLTLLTDIDRLDREFEVREAGEIDGASLLELRPVSGGGDVADAEFERILLGLRDDTLELMAMEDAFGLRTEIRFHDVRRNQPIDPAQFTFDPPPDVDVIGTATPP</sequence>
<evidence type="ECO:0000256" key="3">
    <source>
        <dbReference type="ARBA" id="ARBA00011245"/>
    </source>
</evidence>
<dbReference type="Pfam" id="PF03548">
    <property type="entry name" value="LolA"/>
    <property type="match status" value="1"/>
</dbReference>
<protein>
    <recommendedName>
        <fullName evidence="4 10">Outer-membrane lipoprotein carrier protein</fullName>
    </recommendedName>
</protein>
<dbReference type="RefSeq" id="WP_354695581.1">
    <property type="nucleotide sequence ID" value="NZ_JAZHOG010000007.1"/>
</dbReference>
<reference evidence="12 13" key="1">
    <citation type="submission" date="2024-02" db="EMBL/GenBank/DDBJ databases">
        <title>A novel Wenzhouxiangellaceae bacterium, isolated from coastal sediments.</title>
        <authorList>
            <person name="Du Z.-J."/>
            <person name="Ye Y.-Q."/>
            <person name="Zhang X.-Y."/>
        </authorList>
    </citation>
    <scope>NUCLEOTIDE SEQUENCE [LARGE SCALE GENOMIC DNA]</scope>
    <source>
        <strain evidence="12 13">CH-27</strain>
    </source>
</reference>
<keyword evidence="5 10" id="KW-0813">Transport</keyword>
<evidence type="ECO:0000256" key="2">
    <source>
        <dbReference type="ARBA" id="ARBA00007615"/>
    </source>
</evidence>
<organism evidence="12 13">
    <name type="scientific">Elongatibacter sediminis</name>
    <dbReference type="NCBI Taxonomy" id="3119006"/>
    <lineage>
        <taxon>Bacteria</taxon>
        <taxon>Pseudomonadati</taxon>
        <taxon>Pseudomonadota</taxon>
        <taxon>Gammaproteobacteria</taxon>
        <taxon>Chromatiales</taxon>
        <taxon>Wenzhouxiangellaceae</taxon>
        <taxon>Elongatibacter</taxon>
    </lineage>
</organism>
<evidence type="ECO:0000256" key="9">
    <source>
        <dbReference type="ARBA" id="ARBA00023186"/>
    </source>
</evidence>
<evidence type="ECO:0000313" key="13">
    <source>
        <dbReference type="Proteomes" id="UP001359886"/>
    </source>
</evidence>
<dbReference type="PANTHER" id="PTHR35869">
    <property type="entry name" value="OUTER-MEMBRANE LIPOPROTEIN CARRIER PROTEIN"/>
    <property type="match status" value="1"/>
</dbReference>
<dbReference type="InterPro" id="IPR018323">
    <property type="entry name" value="OM_lipoprot_carrier_LolA_Pbac"/>
</dbReference>
<keyword evidence="6" id="KW-0732">Signal</keyword>
<dbReference type="Proteomes" id="UP001359886">
    <property type="component" value="Unassembled WGS sequence"/>
</dbReference>
<dbReference type="InterPro" id="IPR029046">
    <property type="entry name" value="LolA/LolB/LppX"/>
</dbReference>
<dbReference type="InterPro" id="IPR004564">
    <property type="entry name" value="OM_lipoprot_carrier_LolA-like"/>
</dbReference>
<evidence type="ECO:0000256" key="10">
    <source>
        <dbReference type="HAMAP-Rule" id="MF_00240"/>
    </source>
</evidence>
<dbReference type="GO" id="GO:0042953">
    <property type="term" value="P:lipoprotein transport"/>
    <property type="evidence" value="ECO:0007669"/>
    <property type="project" value="InterPro"/>
</dbReference>